<keyword evidence="2" id="KW-0175">Coiled coil</keyword>
<feature type="coiled-coil region" evidence="2">
    <location>
        <begin position="2247"/>
        <end position="2274"/>
    </location>
</feature>
<feature type="domain" description="C3H1-type" evidence="4">
    <location>
        <begin position="1479"/>
        <end position="1507"/>
    </location>
</feature>
<keyword evidence="1" id="KW-0862">Zinc</keyword>
<proteinExistence type="predicted"/>
<reference evidence="5 6" key="1">
    <citation type="journal article" date="2017" name="BMC Genomics">
        <title>Whole-genome assembly of Babesia ovata and comparative genomics between closely related pathogens.</title>
        <authorList>
            <person name="Yamagishi J."/>
            <person name="Asada M."/>
            <person name="Hakimi H."/>
            <person name="Tanaka T.Q."/>
            <person name="Sugimoto C."/>
            <person name="Kawazu S."/>
        </authorList>
    </citation>
    <scope>NUCLEOTIDE SEQUENCE [LARGE SCALE GENOMIC DNA]</scope>
    <source>
        <strain evidence="5 6">Miyake</strain>
    </source>
</reference>
<evidence type="ECO:0000259" key="4">
    <source>
        <dbReference type="PROSITE" id="PS50103"/>
    </source>
</evidence>
<feature type="coiled-coil region" evidence="2">
    <location>
        <begin position="174"/>
        <end position="259"/>
    </location>
</feature>
<keyword evidence="1" id="KW-0479">Metal-binding</keyword>
<dbReference type="GeneID" id="39877124"/>
<keyword evidence="3" id="KW-1133">Transmembrane helix</keyword>
<dbReference type="Proteomes" id="UP000236319">
    <property type="component" value="Unassembled WGS sequence"/>
</dbReference>
<dbReference type="RefSeq" id="XP_028869597.1">
    <property type="nucleotide sequence ID" value="XM_029013764.1"/>
</dbReference>
<evidence type="ECO:0000256" key="1">
    <source>
        <dbReference type="PROSITE-ProRule" id="PRU00723"/>
    </source>
</evidence>
<name>A0A2H6KK35_9APIC</name>
<gene>
    <name evidence="5" type="ORF">BOVATA_048470</name>
</gene>
<dbReference type="EMBL" id="BDSA01000035">
    <property type="protein sequence ID" value="GBE63354.1"/>
    <property type="molecule type" value="Genomic_DNA"/>
</dbReference>
<comment type="caution">
    <text evidence="5">The sequence shown here is derived from an EMBL/GenBank/DDBJ whole genome shotgun (WGS) entry which is preliminary data.</text>
</comment>
<accession>A0A2H6KK35</accession>
<evidence type="ECO:0000256" key="2">
    <source>
        <dbReference type="SAM" id="Coils"/>
    </source>
</evidence>
<keyword evidence="1" id="KW-0863">Zinc-finger</keyword>
<dbReference type="GO" id="GO:0008270">
    <property type="term" value="F:zinc ion binding"/>
    <property type="evidence" value="ECO:0007669"/>
    <property type="project" value="UniProtKB-KW"/>
</dbReference>
<dbReference type="PROSITE" id="PS50103">
    <property type="entry name" value="ZF_C3H1"/>
    <property type="match status" value="1"/>
</dbReference>
<protein>
    <recommendedName>
        <fullName evidence="4">C3H1-type domain-containing protein</fullName>
    </recommendedName>
</protein>
<feature type="transmembrane region" description="Helical" evidence="3">
    <location>
        <begin position="3186"/>
        <end position="3206"/>
    </location>
</feature>
<feature type="zinc finger region" description="C3H1-type" evidence="1">
    <location>
        <begin position="1479"/>
        <end position="1507"/>
    </location>
</feature>
<dbReference type="VEuPathDB" id="PiroplasmaDB:BOVATA_048470"/>
<keyword evidence="3" id="KW-0812">Transmembrane</keyword>
<sequence length="3243" mass="360743">MSFLHGVLDNIKPKLGLHSSKINNAIESLKLHKHSGKEGFNAAIKAVVKGVREYNEGVVKSNNAVKKIVTDLQDYTKKPEQGGKLLKDINDIQVDEAKKDKGPENVCKQVDAKLEECKKEAQKFTDSLNISDTNNTHKDAINDLNDSLKVKLNNLRSTIVYENKRLGEVKEHEAQVLQATIAKVEQALRTLKTSVDCNIRDRVTVLVADLRKRVQKLLDALIKANQSLKQYVKELAEWINNANDAVNKALQQVEEIIKNVDWNDKKKYPHLIEEVVKQVEIQVTGLYNNGTGAIEAVKDTVKTALEAVKTMDAQLKRDLHGVREAIKGKVDAINVKIGELYGVVNEGDATRVTEKTIDALIKYVKGKIKGITGDGKNGDGILGFVRGLRWTYATGFEVRFQGAIKDMVQKIFQSDGTVSTCLNYVTGADKKSLQQIIEEKINGRVTGVSSKPEGKDNAEDTLNSIKNYVHAVVQAVDPESKATEISGEIESKVLNGRFVSSGDKRFLRLCLTTILTSVHSAVKGAEQEFEKFVQQSDISSLKTASTDAEGFDNNLAQALGGTNHAKAVDLAIKAVGQTLDEQLPEVSSSVNINGSSGFLQYKNQVDQSTLNGDINSLAGTLPAAIKEIKTQVNAALTGIDNFSGQAILKLGEVTSNLNNMCYNIRNAAESDPNSAKTKLQELKNLINKDTVDIKGKKQKGLNKIHSDLNKLQKELETGPLKEAQRFIGHADFSLQATLQELEKDVGKQVTVAQETLTTHARKQYVESIKALLTKFAEKVQSDLDRLPQAISDDLQQGHKKFMSTFAESLVKKVKQIGDIDTTSPTKERHPLGKAGDMLKPIFKEFFKTLEKQKDFTPAAAEIRNSKNALAKLVGGLGGSKHFDHTFSQNLESLRNAVTAFKPSTYGDSKCPLLLNALKNGFSDFVEQLKNAYVSTYSQQEIDWNDEHNPEKGMCAKIMLTVTPIVCDALKELKDGVENDWKEYKIYNPDASHQSLHRLYFRENGYDVGLRGNADSGELNHHVDCTGGRILGHLNNDTHKLFVTSKQSHKAMPSVPDAIPVDEVKEGGLIPDLFAYLKDFFHVGHLATSFSKRAPCSVYEQLVWLTGLPHNPVYVKLPKHVRSLFEVPDKNNPSEKIYKPIDASPSKITDTLTIEAIDEICGKAYAVLTTVVGTGDAECGYACEFPSNSLGLQYPSNPAQCFDTLLDVLRRLFPPLKFLFAQCGTPAAEHGWLRCEYGRDVKSTKSQCNEHTKQGTKEPTKCLPKSPLQSYLSDSLIGHLPHNLTSIGCQAKCTTCPGGKPGMPCITPLGFRGFSGSTKTGAYLSSVIGELLEIRNIYCLFALSVKTPRTLPEHFEFASALVRGWHDGKTYHKVYFQKSFEDSASKLSINLYEQPAKLTDALRDVYGSESVSHSSCEHHHLMHLTSFGVCNKTKQCAPYLSSLCGGYYTCLPFKNSSTYLSWAIYLPWTFWDLLNNLYNAFCQITCADWGCRGCLRGDKCKRGKHGVVEDDKQDDDTCQCESIVSCRGVAPTLYQYGFSFGEASTLNSGSTVKKCKDFCSQLHKVLHSDYFDKLFKECDEFLKQIRFPFMTLLLALWSLSLLYLLHITVVRLDVLRIRSHLRSPSSHRIAAQSLLAASRVKALANVKQTTLNELKEKLKDFIGDENCKNLLTNLTEGLEKFLGYNEHSKGYDGTGIVYSDLDRLCDGVMAFILQCLQGSKTLLHHYYPQIIDTIRDLESKIGKGLGVQGFRDAIGRVRQGLERYEEKLGDKCKKVVEDVTAIQSNFTILREYLDNVNTENLQVQLQEVQKYARLYWVKASLAEEASKALDPALSGMLDKHVNLVVQAADGFKRSAEDQGVNAAAEAVDRELKTKKRNIDAAIEQGIADVQGTLNSGFEGIKQKLENLYQKKDEQFTSVNKEIEEAKALVSELLGENDKNFNEKYTVVVCEKFEHLKEKAAALKVDPSPGTQCQLEKDLEEVKAAVEEIEGVYQGKLIEVKAAVDLMVDSAVGHLEDVDTAVKKGLQHVRTQINIQLDGFLKQMWIAVELGVQMAATSDTYSPTKGVTGLETGFQTAKLNDLETRFRVVAHDNPELAKKINSVLKNLNAVKTDKSATLSGDVLFEQLGRDIKTALENQLKDVIKEELGAIKLDELMSAYYKETMEDASGQGALRGLIEDIKEQFGDGISSNGRGGGTVNTDEIDGYKYVEAGDEDSGDGARPKYDWAIKHVLDNINNLESLPGAIEDARKATEKIMEVLKNEIKGIQTRIDKVEEVVQTAEYQLTEDINNISMAYNDAEQKSRHTINQLNNQLTNVVREAFSTLTHQVRSLFAKQKQAELTQLQGVVTAQLARIDEIIREDKATGVKGFFKEMNSLLEDQFQRSSLSDGMKLSELAVKAVVYFEGLFEYLDEEFTPRRPKAPRQGPGTQNHDPHAAMVENIRTALNALLAHLCKTTGKAYNFDYTFSKNLDALLKSVADLSAEKFGEGKHADLLNLLKDGVNDFGRQLEDAYVNRYAERVWSENDSTKYAKVCLTTFPMLLTGLKELKENIEKSGNSWRRYAIYNSRQPQSSLYGVFLRDNGYDVGRDEYIQRGELNYKTGFNGGNILQHLTSANHVLFSPSANSLSGLTGSTGDDDDADLPIEVVNEEGILPQLHSYLKPYAETCHLSTFSSKKSPCSIYEMLLWLTGLQFNSVYESLIDHIHSLFLVDDDSQPPQKILKPIDAYPKSFLPNDVNYALDHICSHSYAVLTALIGTGDAYTNYACDFSCNHIGLHYPTSGENCLSTLLDILRRLFPTLRFINSQCRLTTQHGGWEQCLYGKDASMAKSPCSDHSNSQPNFQPNGQANAEPNCQPMCRPTSPLMSYLNDCLPGHLPHQLSSVGCRSVCQTCPGSKPGMPCLTPLGFRAFSGSTKTGKELCDVLTKFFDDVFVTALLCLAPKPPATLSEHFGFVESLVRHWHYDLTFNHKPVNKPTSQVSVESSIKKVSINLYGDATNLTKTFIDAYGSTSASHVLCKHPHLSNITKSEPCYRLKRHCAPYLTTLCHDFYSYIGNKNSNLYLSWAVYTPWKFWEYLNNLLQAFNGILCKDWGCRKCLNNANCKNGEHGKTTISCQCSSLVKCKGVSPTLYKYGFIFGDAASLNSLDSRKSCFRFAEQLGKIIHSQYFKNLFEECDKFLYIIRSPFMNTLLALWSLSLLYLLHIAVVRLDVLRIRSHLRSPASHRIAAQSLLAAARVRALANVKYFSP</sequence>
<evidence type="ECO:0000256" key="3">
    <source>
        <dbReference type="SAM" id="Phobius"/>
    </source>
</evidence>
<dbReference type="PANTHER" id="PTHR18976">
    <property type="entry name" value="APOLIPOPROTEIN"/>
    <property type="match status" value="1"/>
</dbReference>
<organism evidence="5 6">
    <name type="scientific">Babesia ovata</name>
    <dbReference type="NCBI Taxonomy" id="189622"/>
    <lineage>
        <taxon>Eukaryota</taxon>
        <taxon>Sar</taxon>
        <taxon>Alveolata</taxon>
        <taxon>Apicomplexa</taxon>
        <taxon>Aconoidasida</taxon>
        <taxon>Piroplasmida</taxon>
        <taxon>Babesiidae</taxon>
        <taxon>Babesia</taxon>
    </lineage>
</organism>
<feature type="coiled-coil region" evidence="2">
    <location>
        <begin position="1863"/>
        <end position="1927"/>
    </location>
</feature>
<dbReference type="PANTHER" id="PTHR18976:SF34">
    <property type="entry name" value="LIPID-BINDING PROTEIN"/>
    <property type="match status" value="1"/>
</dbReference>
<keyword evidence="6" id="KW-1185">Reference proteome</keyword>
<keyword evidence="3" id="KW-0472">Membrane</keyword>
<evidence type="ECO:0000313" key="6">
    <source>
        <dbReference type="Proteomes" id="UP000236319"/>
    </source>
</evidence>
<evidence type="ECO:0000313" key="5">
    <source>
        <dbReference type="EMBL" id="GBE63354.1"/>
    </source>
</evidence>
<dbReference type="InterPro" id="IPR000571">
    <property type="entry name" value="Znf_CCCH"/>
</dbReference>
<dbReference type="InterPro" id="IPR050163">
    <property type="entry name" value="Apolipoprotein_A1/A4/E"/>
</dbReference>